<sequence length="162" mass="18880">MYFRIQEMGCKFISRIRLPRFISPYMGVELYSTHKAKGMHLLELINKDYHGQMDTYWAHSILSNDGKQIALISLQRVYLIEKAAAWGLWNIKWSIDMNHLSPPTVVEDKLVLHVNKNEQASTAVVDWYLESKEMEVLEWLCRKINTAMALNMESSICSKQDV</sequence>
<feature type="domain" description="Intermembrane lipid transfer protein VPS13-like C-terminal" evidence="1">
    <location>
        <begin position="16"/>
        <end position="125"/>
    </location>
</feature>
<evidence type="ECO:0000313" key="3">
    <source>
        <dbReference type="Proteomes" id="UP001607302"/>
    </source>
</evidence>
<dbReference type="Pfam" id="PF25037">
    <property type="entry name" value="VPS13_C"/>
    <property type="match status" value="1"/>
</dbReference>
<dbReference type="AlphaFoldDB" id="A0ABD2B7B2"/>
<name>A0ABD2B7B2_VESSQ</name>
<dbReference type="InterPro" id="IPR056748">
    <property type="entry name" value="VPS13-like_C"/>
</dbReference>
<keyword evidence="3" id="KW-1185">Reference proteome</keyword>
<protein>
    <submittedName>
        <fullName evidence="2">Vacuolar protein sorting-associated protein 13C-like isoform X1</fullName>
    </submittedName>
</protein>
<evidence type="ECO:0000313" key="2">
    <source>
        <dbReference type="EMBL" id="KAL2728614.1"/>
    </source>
</evidence>
<evidence type="ECO:0000259" key="1">
    <source>
        <dbReference type="Pfam" id="PF25037"/>
    </source>
</evidence>
<organism evidence="2 3">
    <name type="scientific">Vespula squamosa</name>
    <name type="common">Southern yellow jacket</name>
    <name type="synonym">Wasp</name>
    <dbReference type="NCBI Taxonomy" id="30214"/>
    <lineage>
        <taxon>Eukaryota</taxon>
        <taxon>Metazoa</taxon>
        <taxon>Ecdysozoa</taxon>
        <taxon>Arthropoda</taxon>
        <taxon>Hexapoda</taxon>
        <taxon>Insecta</taxon>
        <taxon>Pterygota</taxon>
        <taxon>Neoptera</taxon>
        <taxon>Endopterygota</taxon>
        <taxon>Hymenoptera</taxon>
        <taxon>Apocrita</taxon>
        <taxon>Aculeata</taxon>
        <taxon>Vespoidea</taxon>
        <taxon>Vespidae</taxon>
        <taxon>Vespinae</taxon>
        <taxon>Vespula</taxon>
    </lineage>
</organism>
<dbReference type="Proteomes" id="UP001607302">
    <property type="component" value="Unassembled WGS sequence"/>
</dbReference>
<accession>A0ABD2B7B2</accession>
<comment type="caution">
    <text evidence="2">The sequence shown here is derived from an EMBL/GenBank/DDBJ whole genome shotgun (WGS) entry which is preliminary data.</text>
</comment>
<dbReference type="EMBL" id="JAUDFV010000132">
    <property type="protein sequence ID" value="KAL2728614.1"/>
    <property type="molecule type" value="Genomic_DNA"/>
</dbReference>
<proteinExistence type="predicted"/>
<gene>
    <name evidence="2" type="ORF">V1478_006246</name>
</gene>
<reference evidence="2 3" key="1">
    <citation type="journal article" date="2024" name="Ann. Entomol. Soc. Am.">
        <title>Genomic analyses of the southern and eastern yellowjacket wasps (Hymenoptera: Vespidae) reveal evolutionary signatures of social life.</title>
        <authorList>
            <person name="Catto M.A."/>
            <person name="Caine P.B."/>
            <person name="Orr S.E."/>
            <person name="Hunt B.G."/>
            <person name="Goodisman M.A.D."/>
        </authorList>
    </citation>
    <scope>NUCLEOTIDE SEQUENCE [LARGE SCALE GENOMIC DNA]</scope>
    <source>
        <strain evidence="2">233</strain>
        <tissue evidence="2">Head and thorax</tissue>
    </source>
</reference>